<evidence type="ECO:0000256" key="2">
    <source>
        <dbReference type="ARBA" id="ARBA00022670"/>
    </source>
</evidence>
<dbReference type="AlphaFoldDB" id="A0A8B7Y5U8"/>
<dbReference type="PROSITE" id="PS00143">
    <property type="entry name" value="INSULINASE"/>
    <property type="match status" value="1"/>
</dbReference>
<sequence length="1040" mass="118517">MAVWWIKLTEHGGKNRQSERLYHQILRGCCCELRGIGGWPVPLLDGGVAEEEEGEDGEDSEEEGDCGDDAESEDGEGRSVRKSQAKQPKLAAAALCVGIGSFCEPDDIPGLAHFLEHMVFMGSEKYPDENSFDAFVRTHGGSDNASTDCERTTFIFEVHQKSFHEGLMRFAQFFTAPLLKASSTDRELEAVDSEFQMSLPSDYHRKLQLIGAMSREGHPMGKFMWGNSTTLKTQPSARNIDVQQRLIEFRKRVYSAQYMTLAVQSRETLDILEEWIRETFSDIPNNGQERPSSESCGEPFSLETFHKLYKVVPVQKAHMLDITWSMPNQRQHYRCKPLNYLSWLIGHEGHGSILALLKKRALALILFSGNAETGFEHNGTHAMFSISITLTDQGFTQVEEVLAIVFQYIKMLQAIGPQERIFQEIKTIDDNDFRFKEETEPIEYVETVAESMQLYPPQEYLTGPLLETEYNPEAITFCTDYLQVDNANFMLLSKHFEGQCDRKEPWYQTDYRIEDVPKEWNDLIQNLDMNPELHIPEPNIFIATNFDLKTPDVPDSDYPECILDGEQSKLWYKRDTKFNTPRGYIIFHLVTPLVYASPENLVLFDFLASILEHNLSEIGYEADAAQLEYRFKTEETGLVMKMYGFNHKLPLLFDTIVDYIANFSVTQDLFDAVKESMIKSYYNHVIKPGKLNNDVRLLILQQVKWTPVEKRAVVNAVTRDQVLEFALRFKEMLFIEGLVQGNLTAEEALGFEESLRTKLGCTPLPKVQLPKTRVVRLPRGVHVCKVKGFNEEDANSVVTNYYQSGPGTIRQLSIIDVLVTMMEEPCFDVLRTQEQLGYSVYPTCRNSFGIVGFSVTVATQATKFSVSHVEERIDLFLESFLDKMATPDVENNFKTHVESLITLKQCADNHLGEEVDRNWWEVLNHTYLFDRLKREIEALHSISLQEAREFLTEHIRGGTHFQKLSTQVVGVGKEEEHNQSVMATDTVTTVDGVDNGAEETNTRTGLVFLPLDEADGRRAVDAIEAFKAGLAVYPITKIDH</sequence>
<evidence type="ECO:0000259" key="12">
    <source>
        <dbReference type="Pfam" id="PF22456"/>
    </source>
</evidence>
<comment type="similarity">
    <text evidence="1 7">Belongs to the peptidase M16 family.</text>
</comment>
<dbReference type="PANTHER" id="PTHR43690:SF18">
    <property type="entry name" value="INSULIN-DEGRADING ENZYME-RELATED"/>
    <property type="match status" value="1"/>
</dbReference>
<dbReference type="Pfam" id="PF22456">
    <property type="entry name" value="PqqF-like_C_4"/>
    <property type="match status" value="1"/>
</dbReference>
<keyword evidence="13" id="KW-1185">Reference proteome</keyword>
<dbReference type="InterPro" id="IPR011765">
    <property type="entry name" value="Pept_M16_N"/>
</dbReference>
<evidence type="ECO:0000256" key="6">
    <source>
        <dbReference type="ARBA" id="ARBA00023049"/>
    </source>
</evidence>
<dbReference type="GO" id="GO:0046872">
    <property type="term" value="F:metal ion binding"/>
    <property type="evidence" value="ECO:0007669"/>
    <property type="project" value="UniProtKB-KW"/>
</dbReference>
<evidence type="ECO:0000256" key="8">
    <source>
        <dbReference type="SAM" id="MobiDB-lite"/>
    </source>
</evidence>
<dbReference type="GO" id="GO:0004222">
    <property type="term" value="F:metalloendopeptidase activity"/>
    <property type="evidence" value="ECO:0007669"/>
    <property type="project" value="InterPro"/>
</dbReference>
<dbReference type="InterPro" id="IPR001431">
    <property type="entry name" value="Pept_M16_Zn_BS"/>
</dbReference>
<keyword evidence="5" id="KW-0862">Zinc</keyword>
<keyword evidence="6" id="KW-0482">Metalloprotease</keyword>
<dbReference type="InterPro" id="IPR050626">
    <property type="entry name" value="Peptidase_M16"/>
</dbReference>
<evidence type="ECO:0000313" key="14">
    <source>
        <dbReference type="RefSeq" id="XP_022087201.1"/>
    </source>
</evidence>
<accession>A0A8B7Y5U8</accession>
<evidence type="ECO:0000259" key="10">
    <source>
        <dbReference type="Pfam" id="PF05193"/>
    </source>
</evidence>
<keyword evidence="2" id="KW-0645">Protease</keyword>
<evidence type="ECO:0000256" key="7">
    <source>
        <dbReference type="RuleBase" id="RU004447"/>
    </source>
</evidence>
<feature type="domain" description="Peptidase M16 C-terminal" evidence="10">
    <location>
        <begin position="244"/>
        <end position="427"/>
    </location>
</feature>
<evidence type="ECO:0000259" key="11">
    <source>
        <dbReference type="Pfam" id="PF16187"/>
    </source>
</evidence>
<keyword evidence="4" id="KW-0378">Hydrolase</keyword>
<gene>
    <name evidence="14" type="primary">LOC110977411</name>
</gene>
<keyword evidence="3" id="KW-0479">Metal-binding</keyword>
<dbReference type="Pfam" id="PF16187">
    <property type="entry name" value="Peptidase_M16_M"/>
    <property type="match status" value="1"/>
</dbReference>
<dbReference type="PANTHER" id="PTHR43690">
    <property type="entry name" value="NARDILYSIN"/>
    <property type="match status" value="1"/>
</dbReference>
<proteinExistence type="inferred from homology"/>
<dbReference type="InterPro" id="IPR054734">
    <property type="entry name" value="PqqF-like_C_4"/>
</dbReference>
<dbReference type="OMA" id="INQVMEH"/>
<feature type="domain" description="Peptidase M16 middle/third" evidence="11">
    <location>
        <begin position="433"/>
        <end position="711"/>
    </location>
</feature>
<feature type="region of interest" description="Disordered" evidence="8">
    <location>
        <begin position="44"/>
        <end position="84"/>
    </location>
</feature>
<feature type="domain" description="Coenzyme PQQ synthesis protein F-like C-terminal lobe" evidence="12">
    <location>
        <begin position="818"/>
        <end position="919"/>
    </location>
</feature>
<dbReference type="GeneID" id="110977411"/>
<dbReference type="InterPro" id="IPR032632">
    <property type="entry name" value="Peptidase_M16_M"/>
</dbReference>
<dbReference type="SUPFAM" id="SSF63411">
    <property type="entry name" value="LuxS/MPP-like metallohydrolase"/>
    <property type="match status" value="4"/>
</dbReference>
<dbReference type="Pfam" id="PF05193">
    <property type="entry name" value="Peptidase_M16_C"/>
    <property type="match status" value="1"/>
</dbReference>
<protein>
    <submittedName>
        <fullName evidence="14">Nardilysin-like</fullName>
    </submittedName>
</protein>
<reference evidence="14" key="1">
    <citation type="submission" date="2025-08" db="UniProtKB">
        <authorList>
            <consortium name="RefSeq"/>
        </authorList>
    </citation>
    <scope>IDENTIFICATION</scope>
</reference>
<dbReference type="InterPro" id="IPR011249">
    <property type="entry name" value="Metalloenz_LuxS/M16"/>
</dbReference>
<feature type="domain" description="Peptidase M16 N-terminal" evidence="9">
    <location>
        <begin position="87"/>
        <end position="202"/>
    </location>
</feature>
<dbReference type="RefSeq" id="XP_022087201.1">
    <property type="nucleotide sequence ID" value="XM_022231509.1"/>
</dbReference>
<evidence type="ECO:0000256" key="5">
    <source>
        <dbReference type="ARBA" id="ARBA00022833"/>
    </source>
</evidence>
<dbReference type="OrthoDB" id="4953at2759"/>
<dbReference type="Proteomes" id="UP000694845">
    <property type="component" value="Unplaced"/>
</dbReference>
<evidence type="ECO:0000313" key="13">
    <source>
        <dbReference type="Proteomes" id="UP000694845"/>
    </source>
</evidence>
<dbReference type="InterPro" id="IPR007863">
    <property type="entry name" value="Peptidase_M16_C"/>
</dbReference>
<organism evidence="13 14">
    <name type="scientific">Acanthaster planci</name>
    <name type="common">Crown-of-thorns starfish</name>
    <dbReference type="NCBI Taxonomy" id="133434"/>
    <lineage>
        <taxon>Eukaryota</taxon>
        <taxon>Metazoa</taxon>
        <taxon>Echinodermata</taxon>
        <taxon>Eleutherozoa</taxon>
        <taxon>Asterozoa</taxon>
        <taxon>Asteroidea</taxon>
        <taxon>Valvatacea</taxon>
        <taxon>Valvatida</taxon>
        <taxon>Acanthasteridae</taxon>
        <taxon>Acanthaster</taxon>
    </lineage>
</organism>
<dbReference type="Gene3D" id="3.30.830.10">
    <property type="entry name" value="Metalloenzyme, LuxS/M16 peptidase-like"/>
    <property type="match status" value="4"/>
</dbReference>
<evidence type="ECO:0000256" key="1">
    <source>
        <dbReference type="ARBA" id="ARBA00007261"/>
    </source>
</evidence>
<evidence type="ECO:0000259" key="9">
    <source>
        <dbReference type="Pfam" id="PF00675"/>
    </source>
</evidence>
<dbReference type="Pfam" id="PF00675">
    <property type="entry name" value="Peptidase_M16"/>
    <property type="match status" value="1"/>
</dbReference>
<evidence type="ECO:0000256" key="3">
    <source>
        <dbReference type="ARBA" id="ARBA00022723"/>
    </source>
</evidence>
<dbReference type="GO" id="GO:0006508">
    <property type="term" value="P:proteolysis"/>
    <property type="evidence" value="ECO:0007669"/>
    <property type="project" value="UniProtKB-KW"/>
</dbReference>
<dbReference type="KEGG" id="aplc:110977411"/>
<name>A0A8B7Y5U8_ACAPL</name>
<evidence type="ECO:0000256" key="4">
    <source>
        <dbReference type="ARBA" id="ARBA00022801"/>
    </source>
</evidence>
<dbReference type="FunFam" id="3.30.830.10:FF:000005">
    <property type="entry name" value="nardilysin isoform X1"/>
    <property type="match status" value="1"/>
</dbReference>
<dbReference type="GO" id="GO:0005737">
    <property type="term" value="C:cytoplasm"/>
    <property type="evidence" value="ECO:0007669"/>
    <property type="project" value="UniProtKB-ARBA"/>
</dbReference>
<dbReference type="FunFam" id="3.30.830.10:FF:000027">
    <property type="entry name" value="nardilysin isoform X1"/>
    <property type="match status" value="1"/>
</dbReference>
<feature type="compositionally biased region" description="Acidic residues" evidence="8">
    <location>
        <begin position="48"/>
        <end position="74"/>
    </location>
</feature>